<keyword evidence="3" id="KW-0862">Zinc</keyword>
<sequence length="448" mass="48734">MAASQAAYGVEKIIGNTDDATIITDVTNYGQQGFGDLSGEKMKALTWQGKNTVKLVETAKPRIIEDRDVIVKVTGSTICGSDLHLYHGAIIEMTKGDILGHEFCGVVESVGPGAKNVKPGDRVVASFQIACGECRYCKLKLSSACERTNANKIANVMYGGRTAGIFGYSHFTGGFAGGQAEYVRVPYGDVNLLKLPDDVPDEKGLYLSDVLCTSWHCVVDTGVNKGDVVAIWGGGPVGQMCAEFAFYNGASRVILVDGGDGAWRLDWLKSKLPKLETVNFSKLPKGESVTSQLKKLVDGGPDVCLECAAGEYAKGWAHYFETLLGFETDTSELLNEMITSVKSFGRIGVTGVYTGYTNHFNIGALMQTGIRLIGNGQAPVHKHWDHLLQLIREDKIHPLSMVTHRVKLEDMEKVYELFNKREKGFQKMFVQTKFSAPPCPGAPQVTDL</sequence>
<evidence type="ECO:0000256" key="3">
    <source>
        <dbReference type="ARBA" id="ARBA00022833"/>
    </source>
</evidence>
<accession>A0ABR3XJ64</accession>
<comment type="cofactor">
    <cofactor evidence="1">
        <name>Zn(2+)</name>
        <dbReference type="ChEBI" id="CHEBI:29105"/>
    </cofactor>
</comment>
<dbReference type="Pfam" id="PF08240">
    <property type="entry name" value="ADH_N"/>
    <property type="match status" value="1"/>
</dbReference>
<protein>
    <recommendedName>
        <fullName evidence="5">Alcohol dehydrogenase-like N-terminal domain-containing protein</fullName>
    </recommendedName>
</protein>
<dbReference type="InterPro" id="IPR013154">
    <property type="entry name" value="ADH-like_N"/>
</dbReference>
<evidence type="ECO:0000259" key="5">
    <source>
        <dbReference type="Pfam" id="PF08240"/>
    </source>
</evidence>
<reference evidence="6 7" key="1">
    <citation type="journal article" date="2024" name="IMA Fungus">
        <title>IMA Genome - F19 : A genome assembly and annotation guide to empower mycologists, including annotated draft genome sequences of Ceratocystis pirilliformis, Diaporthe australafricana, Fusarium ophioides, Paecilomyces lecythidis, and Sporothrix stenoceras.</title>
        <authorList>
            <person name="Aylward J."/>
            <person name="Wilson A.M."/>
            <person name="Visagie C.M."/>
            <person name="Spraker J."/>
            <person name="Barnes I."/>
            <person name="Buitendag C."/>
            <person name="Ceriani C."/>
            <person name="Del Mar Angel L."/>
            <person name="du Plessis D."/>
            <person name="Fuchs T."/>
            <person name="Gasser K."/>
            <person name="Kramer D."/>
            <person name="Li W."/>
            <person name="Munsamy K."/>
            <person name="Piso A."/>
            <person name="Price J.L."/>
            <person name="Sonnekus B."/>
            <person name="Thomas C."/>
            <person name="van der Nest A."/>
            <person name="van Dijk A."/>
            <person name="van Heerden A."/>
            <person name="van Vuuren N."/>
            <person name="Yilmaz N."/>
            <person name="Duong T.A."/>
            <person name="van der Merwe N.A."/>
            <person name="Wingfield M.J."/>
            <person name="Wingfield B.D."/>
        </authorList>
    </citation>
    <scope>NUCLEOTIDE SEQUENCE [LARGE SCALE GENOMIC DNA]</scope>
    <source>
        <strain evidence="6 7">CMW 18167</strain>
    </source>
</reference>
<dbReference type="PROSITE" id="PS00059">
    <property type="entry name" value="ADH_ZINC"/>
    <property type="match status" value="1"/>
</dbReference>
<evidence type="ECO:0000256" key="4">
    <source>
        <dbReference type="ARBA" id="ARBA00023002"/>
    </source>
</evidence>
<keyword evidence="2" id="KW-0479">Metal-binding</keyword>
<dbReference type="InterPro" id="IPR011032">
    <property type="entry name" value="GroES-like_sf"/>
</dbReference>
<dbReference type="PANTHER" id="PTHR42813">
    <property type="entry name" value="ZINC-TYPE ALCOHOL DEHYDROGENASE-LIKE"/>
    <property type="match status" value="1"/>
</dbReference>
<evidence type="ECO:0000256" key="2">
    <source>
        <dbReference type="ARBA" id="ARBA00022723"/>
    </source>
</evidence>
<dbReference type="SUPFAM" id="SSF51735">
    <property type="entry name" value="NAD(P)-binding Rossmann-fold domains"/>
    <property type="match status" value="1"/>
</dbReference>
<dbReference type="Gene3D" id="3.40.50.720">
    <property type="entry name" value="NAD(P)-binding Rossmann-like Domain"/>
    <property type="match status" value="1"/>
</dbReference>
<keyword evidence="7" id="KW-1185">Reference proteome</keyword>
<dbReference type="CDD" id="cd08283">
    <property type="entry name" value="FDH_like_1"/>
    <property type="match status" value="1"/>
</dbReference>
<comment type="caution">
    <text evidence="6">The sequence shown here is derived from an EMBL/GenBank/DDBJ whole genome shotgun (WGS) entry which is preliminary data.</text>
</comment>
<gene>
    <name evidence="6" type="ORF">Plec18167_005264</name>
</gene>
<dbReference type="SUPFAM" id="SSF50129">
    <property type="entry name" value="GroES-like"/>
    <property type="match status" value="1"/>
</dbReference>
<organism evidence="6 7">
    <name type="scientific">Paecilomyces lecythidis</name>
    <dbReference type="NCBI Taxonomy" id="3004212"/>
    <lineage>
        <taxon>Eukaryota</taxon>
        <taxon>Fungi</taxon>
        <taxon>Dikarya</taxon>
        <taxon>Ascomycota</taxon>
        <taxon>Pezizomycotina</taxon>
        <taxon>Eurotiomycetes</taxon>
        <taxon>Eurotiomycetidae</taxon>
        <taxon>Eurotiales</taxon>
        <taxon>Thermoascaceae</taxon>
        <taxon>Paecilomyces</taxon>
    </lineage>
</organism>
<evidence type="ECO:0000313" key="6">
    <source>
        <dbReference type="EMBL" id="KAL1876003.1"/>
    </source>
</evidence>
<dbReference type="InterPro" id="IPR002328">
    <property type="entry name" value="ADH_Zn_CS"/>
</dbReference>
<dbReference type="Gene3D" id="3.90.180.10">
    <property type="entry name" value="Medium-chain alcohol dehydrogenases, catalytic domain"/>
    <property type="match status" value="1"/>
</dbReference>
<dbReference type="Proteomes" id="UP001583193">
    <property type="component" value="Unassembled WGS sequence"/>
</dbReference>
<feature type="domain" description="Alcohol dehydrogenase-like N-terminal" evidence="5">
    <location>
        <begin position="66"/>
        <end position="196"/>
    </location>
</feature>
<keyword evidence="4" id="KW-0560">Oxidoreductase</keyword>
<dbReference type="EMBL" id="JAVDPF010000016">
    <property type="protein sequence ID" value="KAL1876003.1"/>
    <property type="molecule type" value="Genomic_DNA"/>
</dbReference>
<name>A0ABR3XJ64_9EURO</name>
<evidence type="ECO:0000256" key="1">
    <source>
        <dbReference type="ARBA" id="ARBA00001947"/>
    </source>
</evidence>
<dbReference type="PANTHER" id="PTHR42813:SF1">
    <property type="entry name" value="DEHYDROGENASE, PUTATIVE (AFU_ORTHOLOGUE AFUA_5G03930)-RELATED"/>
    <property type="match status" value="1"/>
</dbReference>
<proteinExistence type="predicted"/>
<dbReference type="InterPro" id="IPR036291">
    <property type="entry name" value="NAD(P)-bd_dom_sf"/>
</dbReference>
<evidence type="ECO:0000313" key="7">
    <source>
        <dbReference type="Proteomes" id="UP001583193"/>
    </source>
</evidence>